<dbReference type="EMBL" id="JARK01001399">
    <property type="protein sequence ID" value="EYC09010.1"/>
    <property type="molecule type" value="Genomic_DNA"/>
</dbReference>
<sequence length="66" mass="7792">MQQTTRVPAPRSRPMFTAVCSSVYKSLFDRGSTNTHRRWSLSVALVTLRWRVTWRVPCTRKSMRSY</sequence>
<protein>
    <submittedName>
        <fullName evidence="1">Uncharacterized protein</fullName>
    </submittedName>
</protein>
<keyword evidence="2" id="KW-1185">Reference proteome</keyword>
<accession>A0A016U1P5</accession>
<reference evidence="2" key="1">
    <citation type="journal article" date="2015" name="Nat. Genet.">
        <title>The genome and transcriptome of the zoonotic hookworm Ancylostoma ceylanicum identify infection-specific gene families.</title>
        <authorList>
            <person name="Schwarz E.M."/>
            <person name="Hu Y."/>
            <person name="Antoshechkin I."/>
            <person name="Miller M.M."/>
            <person name="Sternberg P.W."/>
            <person name="Aroian R.V."/>
        </authorList>
    </citation>
    <scope>NUCLEOTIDE SEQUENCE</scope>
    <source>
        <strain evidence="2">HY135</strain>
    </source>
</reference>
<comment type="caution">
    <text evidence="1">The sequence shown here is derived from an EMBL/GenBank/DDBJ whole genome shotgun (WGS) entry which is preliminary data.</text>
</comment>
<evidence type="ECO:0000313" key="2">
    <source>
        <dbReference type="Proteomes" id="UP000024635"/>
    </source>
</evidence>
<proteinExistence type="predicted"/>
<dbReference type="Proteomes" id="UP000024635">
    <property type="component" value="Unassembled WGS sequence"/>
</dbReference>
<name>A0A016U1P5_9BILA</name>
<evidence type="ECO:0000313" key="1">
    <source>
        <dbReference type="EMBL" id="EYC09010.1"/>
    </source>
</evidence>
<dbReference type="AlphaFoldDB" id="A0A016U1P5"/>
<organism evidence="1 2">
    <name type="scientific">Ancylostoma ceylanicum</name>
    <dbReference type="NCBI Taxonomy" id="53326"/>
    <lineage>
        <taxon>Eukaryota</taxon>
        <taxon>Metazoa</taxon>
        <taxon>Ecdysozoa</taxon>
        <taxon>Nematoda</taxon>
        <taxon>Chromadorea</taxon>
        <taxon>Rhabditida</taxon>
        <taxon>Rhabditina</taxon>
        <taxon>Rhabditomorpha</taxon>
        <taxon>Strongyloidea</taxon>
        <taxon>Ancylostomatidae</taxon>
        <taxon>Ancylostomatinae</taxon>
        <taxon>Ancylostoma</taxon>
    </lineage>
</organism>
<gene>
    <name evidence="1" type="primary">Acey_s0063.g3477</name>
    <name evidence="1" type="ORF">Y032_0063g3477</name>
</gene>